<feature type="transmembrane region" description="Helical" evidence="1">
    <location>
        <begin position="14"/>
        <end position="35"/>
    </location>
</feature>
<keyword evidence="1" id="KW-1133">Transmembrane helix</keyword>
<dbReference type="EMBL" id="CAJFDI010000003">
    <property type="protein sequence ID" value="CAD5222484.1"/>
    <property type="molecule type" value="Genomic_DNA"/>
</dbReference>
<dbReference type="PANTHER" id="PTHR22943">
    <property type="entry name" value="7-TRANSMEMBRANE DOMAIN RECEPTOR C.ELEGANS"/>
    <property type="match status" value="1"/>
</dbReference>
<feature type="transmembrane region" description="Helical" evidence="1">
    <location>
        <begin position="95"/>
        <end position="113"/>
    </location>
</feature>
<dbReference type="EMBL" id="CAJFCV020000003">
    <property type="protein sequence ID" value="CAG9110444.1"/>
    <property type="molecule type" value="Genomic_DNA"/>
</dbReference>
<evidence type="ECO:0000313" key="3">
    <source>
        <dbReference type="EMBL" id="CAG9110444.1"/>
    </source>
</evidence>
<reference evidence="6" key="1">
    <citation type="submission" date="2016-11" db="UniProtKB">
        <authorList>
            <consortium name="WormBaseParasite"/>
        </authorList>
    </citation>
    <scope>IDENTIFICATION</scope>
</reference>
<dbReference type="Proteomes" id="UP000095284">
    <property type="component" value="Unplaced"/>
</dbReference>
<dbReference type="Proteomes" id="UP000659654">
    <property type="component" value="Unassembled WGS sequence"/>
</dbReference>
<keyword evidence="1" id="KW-0812">Transmembrane</keyword>
<reference evidence="3" key="2">
    <citation type="submission" date="2020-08" db="EMBL/GenBank/DDBJ databases">
        <authorList>
            <person name="Kikuchi T."/>
        </authorList>
    </citation>
    <scope>NUCLEOTIDE SEQUENCE</scope>
    <source>
        <strain evidence="2">Ka4C1</strain>
    </source>
</reference>
<proteinExistence type="predicted"/>
<evidence type="ECO:0000313" key="5">
    <source>
        <dbReference type="Proteomes" id="UP000659654"/>
    </source>
</evidence>
<keyword evidence="5" id="KW-1185">Reference proteome</keyword>
<dbReference type="AlphaFoldDB" id="A0A1I7SQV4"/>
<dbReference type="Pfam" id="PF10317">
    <property type="entry name" value="7TM_GPCR_Srd"/>
    <property type="match status" value="1"/>
</dbReference>
<feature type="transmembrane region" description="Helical" evidence="1">
    <location>
        <begin position="198"/>
        <end position="221"/>
    </location>
</feature>
<gene>
    <name evidence="2" type="ORF">BXYJ_LOCUS7452</name>
</gene>
<feature type="transmembrane region" description="Helical" evidence="1">
    <location>
        <begin position="47"/>
        <end position="70"/>
    </location>
</feature>
<name>A0A1I7SQV4_BURXY</name>
<dbReference type="WBParaSite" id="BXY_1541700.1">
    <property type="protein sequence ID" value="BXY_1541700.1"/>
    <property type="gene ID" value="BXY_1541700"/>
</dbReference>
<evidence type="ECO:0000313" key="4">
    <source>
        <dbReference type="Proteomes" id="UP000095284"/>
    </source>
</evidence>
<dbReference type="OrthoDB" id="5807968at2759"/>
<dbReference type="InterPro" id="IPR019421">
    <property type="entry name" value="7TM_GPCR_serpentine_rcpt_Srd"/>
</dbReference>
<keyword evidence="1" id="KW-0472">Membrane</keyword>
<evidence type="ECO:0000256" key="1">
    <source>
        <dbReference type="SAM" id="Phobius"/>
    </source>
</evidence>
<dbReference type="PANTHER" id="PTHR22943:SF248">
    <property type="entry name" value="SEVEN TM RECEPTOR"/>
    <property type="match status" value="1"/>
</dbReference>
<feature type="transmembrane region" description="Helical" evidence="1">
    <location>
        <begin position="242"/>
        <end position="267"/>
    </location>
</feature>
<protein>
    <submittedName>
        <fullName evidence="2">(pine wood nematode) hypothetical protein</fullName>
    </submittedName>
</protein>
<accession>A0A1I7SQV4</accession>
<feature type="transmembrane region" description="Helical" evidence="1">
    <location>
        <begin position="273"/>
        <end position="297"/>
    </location>
</feature>
<dbReference type="SUPFAM" id="SSF81321">
    <property type="entry name" value="Family A G protein-coupled receptor-like"/>
    <property type="match status" value="1"/>
</dbReference>
<dbReference type="Proteomes" id="UP000582659">
    <property type="component" value="Unassembled WGS sequence"/>
</dbReference>
<sequence>MTIMGAYLRDFHVTYDHCIGLLSIITNSLLLYLAIKKSDNYMKKYSIILVMSSVVDLFYNSMSIIFTPIVEIQQGSMFFFLGGVFEKLPHQPMGVIWMIFLFSIFATIINIPMQFVYRYTALCLNRQLTITKYIALYLVILPILAAHCVWGYYVFYPHEDVIASHLPILKADPVWSPNTPNFFVGDQHYFPAAMHFSVSFLIVAISYLIVIVVGLKIYLQLRKVRFCMSKGTLEAQNQLTKILLIQAIIPFLSLSGPVMAVTAASLFSVEVPLLGYVMTYTAMWLPVVNSVSAILIIPNYRRSLFCRPSRKVLFSSTFFSISRQNASTA</sequence>
<evidence type="ECO:0000313" key="2">
    <source>
        <dbReference type="EMBL" id="CAD5222484.1"/>
    </source>
</evidence>
<evidence type="ECO:0000313" key="6">
    <source>
        <dbReference type="WBParaSite" id="BXY_1541700.1"/>
    </source>
</evidence>
<feature type="transmembrane region" description="Helical" evidence="1">
    <location>
        <begin position="134"/>
        <end position="155"/>
    </location>
</feature>
<organism evidence="4 6">
    <name type="scientific">Bursaphelenchus xylophilus</name>
    <name type="common">Pinewood nematode worm</name>
    <name type="synonym">Aphelenchoides xylophilus</name>
    <dbReference type="NCBI Taxonomy" id="6326"/>
    <lineage>
        <taxon>Eukaryota</taxon>
        <taxon>Metazoa</taxon>
        <taxon>Ecdysozoa</taxon>
        <taxon>Nematoda</taxon>
        <taxon>Chromadorea</taxon>
        <taxon>Rhabditida</taxon>
        <taxon>Tylenchina</taxon>
        <taxon>Tylenchomorpha</taxon>
        <taxon>Aphelenchoidea</taxon>
        <taxon>Aphelenchoididae</taxon>
        <taxon>Bursaphelenchus</taxon>
    </lineage>
</organism>